<dbReference type="VEuPathDB" id="FungiDB:L203_02146"/>
<dbReference type="GO" id="GO:0003676">
    <property type="term" value="F:nucleic acid binding"/>
    <property type="evidence" value="ECO:0007669"/>
    <property type="project" value="InterPro"/>
</dbReference>
<dbReference type="InterPro" id="IPR018593">
    <property type="entry name" value="tRNA-endonuc_su_Sen15"/>
</dbReference>
<gene>
    <name evidence="4" type="ORF">L203_104650</name>
</gene>
<dbReference type="AlphaFoldDB" id="A0A1E3INC0"/>
<dbReference type="GO" id="GO:0000379">
    <property type="term" value="P:tRNA-type intron splice site recognition and cleavage"/>
    <property type="evidence" value="ECO:0007669"/>
    <property type="project" value="InterPro"/>
</dbReference>
<dbReference type="OrthoDB" id="10002170at2759"/>
<evidence type="ECO:0000256" key="2">
    <source>
        <dbReference type="ARBA" id="ARBA00022694"/>
    </source>
</evidence>
<keyword evidence="5" id="KW-1185">Reference proteome</keyword>
<comment type="similarity">
    <text evidence="1">Belongs to the SEN15 family.</text>
</comment>
<dbReference type="SUPFAM" id="SSF53032">
    <property type="entry name" value="tRNA-intron endonuclease catalytic domain-like"/>
    <property type="match status" value="1"/>
</dbReference>
<evidence type="ECO:0000256" key="1">
    <source>
        <dbReference type="ARBA" id="ARBA00006091"/>
    </source>
</evidence>
<dbReference type="Pfam" id="PF09631">
    <property type="entry name" value="Sen15"/>
    <property type="match status" value="1"/>
</dbReference>
<reference evidence="4" key="2">
    <citation type="journal article" date="2022" name="Elife">
        <title>Obligate sexual reproduction of a homothallic fungus closely related to the Cryptococcus pathogenic species complex.</title>
        <authorList>
            <person name="Passer A.R."/>
            <person name="Clancey S.A."/>
            <person name="Shea T."/>
            <person name="David-Palma M."/>
            <person name="Averette A.F."/>
            <person name="Boekhout T."/>
            <person name="Porcel B.M."/>
            <person name="Nowrousian M."/>
            <person name="Cuomo C.A."/>
            <person name="Sun S."/>
            <person name="Heitman J."/>
            <person name="Coelho M.A."/>
        </authorList>
    </citation>
    <scope>NUCLEOTIDE SEQUENCE</scope>
    <source>
        <strain evidence="4">CBS 7841</strain>
    </source>
</reference>
<dbReference type="InterPro" id="IPR036167">
    <property type="entry name" value="tRNA_intron_Endo_cat-like_sf"/>
</dbReference>
<dbReference type="KEGG" id="cdep:91088860"/>
<dbReference type="InterPro" id="IPR011856">
    <property type="entry name" value="tRNA_endonuc-like_dom_sf"/>
</dbReference>
<dbReference type="PANTHER" id="PTHR28518">
    <property type="entry name" value="TRNA-SPLICING ENDONUCLEASE SUBUNIT SEN15"/>
    <property type="match status" value="1"/>
</dbReference>
<feature type="region of interest" description="Disordered" evidence="3">
    <location>
        <begin position="120"/>
        <end position="139"/>
    </location>
</feature>
<dbReference type="Proteomes" id="UP000094043">
    <property type="component" value="Chromosome 5"/>
</dbReference>
<reference evidence="4" key="1">
    <citation type="submission" date="2016-06" db="EMBL/GenBank/DDBJ databases">
        <authorList>
            <person name="Cuomo C."/>
            <person name="Litvintseva A."/>
            <person name="Heitman J."/>
            <person name="Chen Y."/>
            <person name="Sun S."/>
            <person name="Springer D."/>
            <person name="Dromer F."/>
            <person name="Young S."/>
            <person name="Zeng Q."/>
            <person name="Chapman S."/>
            <person name="Gujja S."/>
            <person name="Saif S."/>
            <person name="Birren B."/>
        </authorList>
    </citation>
    <scope>NUCLEOTIDE SEQUENCE</scope>
    <source>
        <strain evidence="4">CBS 7841</strain>
    </source>
</reference>
<organism evidence="4 5">
    <name type="scientific">Cryptococcus depauperatus CBS 7841</name>
    <dbReference type="NCBI Taxonomy" id="1295531"/>
    <lineage>
        <taxon>Eukaryota</taxon>
        <taxon>Fungi</taxon>
        <taxon>Dikarya</taxon>
        <taxon>Basidiomycota</taxon>
        <taxon>Agaricomycotina</taxon>
        <taxon>Tremellomycetes</taxon>
        <taxon>Tremellales</taxon>
        <taxon>Cryptococcaceae</taxon>
        <taxon>Cryptococcus</taxon>
    </lineage>
</organism>
<sequence length="175" mass="19588">MLDIPQFLKPYLENYPLQAGPLLTSVKDLSLSIGWSDLRVVRLKGEEDWVVVVGRKKKQDPLRAILPLPLHTTSLRPSSLRSIFSGLAGLQADKLPEPIPPFAPLLDELCERLGKIDQAVNDEPQGQEQQKNEQDRETLEVDQNTLYMAIVTGDSTVVYYKVSKGIKKPADIPDE</sequence>
<keyword evidence="2" id="KW-0819">tRNA processing</keyword>
<reference evidence="4" key="3">
    <citation type="submission" date="2024-01" db="EMBL/GenBank/DDBJ databases">
        <authorList>
            <person name="Coelho M.A."/>
            <person name="David-Palma M."/>
            <person name="Shea T."/>
            <person name="Sun S."/>
            <person name="Cuomo C.A."/>
            <person name="Heitman J."/>
        </authorList>
    </citation>
    <scope>NUCLEOTIDE SEQUENCE</scope>
    <source>
        <strain evidence="4">CBS 7841</strain>
    </source>
</reference>
<dbReference type="InterPro" id="IPR042777">
    <property type="entry name" value="Sen15_fungi"/>
</dbReference>
<evidence type="ECO:0000313" key="4">
    <source>
        <dbReference type="EMBL" id="WVN89427.1"/>
    </source>
</evidence>
<dbReference type="EMBL" id="CP143788">
    <property type="protein sequence ID" value="WVN89427.1"/>
    <property type="molecule type" value="Genomic_DNA"/>
</dbReference>
<protein>
    <submittedName>
        <fullName evidence="4">Uncharacterized protein</fullName>
    </submittedName>
</protein>
<dbReference type="RefSeq" id="XP_066070127.1">
    <property type="nucleotide sequence ID" value="XM_066214030.1"/>
</dbReference>
<dbReference type="GO" id="GO:0000214">
    <property type="term" value="C:tRNA-intron endonuclease complex"/>
    <property type="evidence" value="ECO:0007669"/>
    <property type="project" value="InterPro"/>
</dbReference>
<proteinExistence type="inferred from homology"/>
<dbReference type="Gene3D" id="3.40.1350.10">
    <property type="match status" value="1"/>
</dbReference>
<feature type="compositionally biased region" description="Basic and acidic residues" evidence="3">
    <location>
        <begin position="130"/>
        <end position="139"/>
    </location>
</feature>
<dbReference type="GO" id="GO:0000213">
    <property type="term" value="F:tRNA-intron lyase activity"/>
    <property type="evidence" value="ECO:0007669"/>
    <property type="project" value="TreeGrafter"/>
</dbReference>
<accession>A0A1E3INC0</accession>
<name>A0A1E3INC0_9TREE</name>
<evidence type="ECO:0000313" key="5">
    <source>
        <dbReference type="Proteomes" id="UP000094043"/>
    </source>
</evidence>
<dbReference type="GeneID" id="91088860"/>
<evidence type="ECO:0000256" key="3">
    <source>
        <dbReference type="SAM" id="MobiDB-lite"/>
    </source>
</evidence>
<dbReference type="PANTHER" id="PTHR28518:SF1">
    <property type="entry name" value="TRNA-SPLICING ENDONUCLEASE SUBUNIT SEN15"/>
    <property type="match status" value="1"/>
</dbReference>